<accession>K4KL16</accession>
<dbReference type="GO" id="GO:0009254">
    <property type="term" value="P:peptidoglycan turnover"/>
    <property type="evidence" value="ECO:0007669"/>
    <property type="project" value="TreeGrafter"/>
</dbReference>
<dbReference type="PROSITE" id="PS51257">
    <property type="entry name" value="PROKAR_LIPOPROTEIN"/>
    <property type="match status" value="1"/>
</dbReference>
<dbReference type="RefSeq" id="WP_015046927.1">
    <property type="nucleotide sequence ID" value="NC_018868.3"/>
</dbReference>
<evidence type="ECO:0000256" key="2">
    <source>
        <dbReference type="ARBA" id="ARBA00007553"/>
    </source>
</evidence>
<evidence type="ECO:0000256" key="5">
    <source>
        <dbReference type="ARBA" id="ARBA00023316"/>
    </source>
</evidence>
<keyword evidence="4" id="KW-0378">Hydrolase</keyword>
<dbReference type="SMART" id="SM00644">
    <property type="entry name" value="Ami_2"/>
    <property type="match status" value="1"/>
</dbReference>
<dbReference type="EC" id="3.5.1.28" evidence="3"/>
<dbReference type="EMBL" id="JQ774474">
    <property type="protein sequence ID" value="AFK93841.1"/>
    <property type="molecule type" value="Genomic_DNA"/>
</dbReference>
<dbReference type="Proteomes" id="UP000000466">
    <property type="component" value="Chromosome"/>
</dbReference>
<keyword evidence="5" id="KW-0961">Cell wall biogenesis/degradation</keyword>
<dbReference type="GO" id="GO:0019867">
    <property type="term" value="C:outer membrane"/>
    <property type="evidence" value="ECO:0007669"/>
    <property type="project" value="TreeGrafter"/>
</dbReference>
<sequence>MKAFIAASLLVSLCACSSLSDRPYPLEVVTSENSSERVRFLVMHYTAIDFDRSLRALTLPSNNPVSSHYLIPERDDPSYPHDELKVFQLVDEHRRAWHAGPGKWEDREQVNDQSIGIEIVNRAHCHPPMEQTKAGICFFPEFDREQIELVIQLSKDILARNPDITPTRVVGHGDILPQFKNDPGPRFPWQQLAAAGVGAWYDDATVIRYFDQLSAATETDPADSEREFVGLLAAYGYGIDPKDYTETDLSLYVSAFQYHFRAWKVDGEIDAHSHAILLALIEKYFPENLPENYRTGTMPETDG</sequence>
<dbReference type="InterPro" id="IPR036365">
    <property type="entry name" value="PGBD-like_sf"/>
</dbReference>
<dbReference type="InterPro" id="IPR036505">
    <property type="entry name" value="Amidase/PGRP_sf"/>
</dbReference>
<dbReference type="CDD" id="cd06583">
    <property type="entry name" value="PGRP"/>
    <property type="match status" value="1"/>
</dbReference>
<protein>
    <recommendedName>
        <fullName evidence="3">N-acetylmuramoyl-L-alanine amidase</fullName>
        <ecNumber evidence="3">3.5.1.28</ecNumber>
    </recommendedName>
</protein>
<organism evidence="8">
    <name type="scientific">Simiduia agarivorans (strain DSM 21679 / JCM 13881 / BCRC 17597 / SA1)</name>
    <dbReference type="NCBI Taxonomy" id="1117647"/>
    <lineage>
        <taxon>Bacteria</taxon>
        <taxon>Pseudomonadati</taxon>
        <taxon>Pseudomonadota</taxon>
        <taxon>Gammaproteobacteria</taxon>
        <taxon>Cellvibrionales</taxon>
        <taxon>Cellvibrionaceae</taxon>
        <taxon>Simiduia</taxon>
    </lineage>
</organism>
<feature type="chain" id="PRO_5007673894" description="N-acetylmuramoyl-L-alanine amidase" evidence="6">
    <location>
        <begin position="21"/>
        <end position="303"/>
    </location>
</feature>
<comment type="similarity">
    <text evidence="2">Belongs to the N-acetylmuramoyl-L-alanine amidase 2 family.</text>
</comment>
<dbReference type="SUPFAM" id="SSF55846">
    <property type="entry name" value="N-acetylmuramoyl-L-alanine amidase-like"/>
    <property type="match status" value="1"/>
</dbReference>
<reference evidence="9 10" key="2">
    <citation type="journal article" date="2013" name="Genome Announc.">
        <title>Complete genome sequence of Simiduia agarivorans SA1(T), a marine bacterium able to degrade a variety of polysaccharides.</title>
        <authorList>
            <person name="Lin S.Y."/>
            <person name="Shieh W.Y."/>
            <person name="Chen J.S."/>
            <person name="Tang S.L."/>
        </authorList>
    </citation>
    <scope>NUCLEOTIDE SEQUENCE [LARGE SCALE GENOMIC DNA]</scope>
    <source>
        <strain evidence="10">DSM 21679 / JCM 13881 / BCRC 17597 / SA1</strain>
        <strain evidence="9">SA1</strain>
    </source>
</reference>
<dbReference type="Pfam" id="PF01510">
    <property type="entry name" value="Amidase_2"/>
    <property type="match status" value="1"/>
</dbReference>
<reference evidence="8" key="1">
    <citation type="submission" date="2012-03" db="EMBL/GenBank/DDBJ databases">
        <title>Cell division relative genes in Simiduia agarivorans SA1.</title>
        <authorList>
            <person name="Lin S.Y."/>
            <person name="Shieh W.Y."/>
            <person name="Tang S.-L."/>
        </authorList>
    </citation>
    <scope>NUCLEOTIDE SEQUENCE</scope>
    <source>
        <strain evidence="8">SA1</strain>
    </source>
</reference>
<dbReference type="PANTHER" id="PTHR30417:SF1">
    <property type="entry name" value="N-ACETYLMURAMOYL-L-ALANINE AMIDASE AMID"/>
    <property type="match status" value="1"/>
</dbReference>
<evidence type="ECO:0000313" key="10">
    <source>
        <dbReference type="Proteomes" id="UP000000466"/>
    </source>
</evidence>
<dbReference type="Gene3D" id="3.40.80.10">
    <property type="entry name" value="Peptidoglycan recognition protein-like"/>
    <property type="match status" value="1"/>
</dbReference>
<dbReference type="EMBL" id="CP003746">
    <property type="protein sequence ID" value="AFU98738.2"/>
    <property type="molecule type" value="Genomic_DNA"/>
</dbReference>
<dbReference type="FunFam" id="3.40.80.10:FF:000003">
    <property type="entry name" value="N-acetylmuramoyl-L-alanine amidase"/>
    <property type="match status" value="1"/>
</dbReference>
<keyword evidence="10" id="KW-1185">Reference proteome</keyword>
<accession>I3WB87</accession>
<dbReference type="SUPFAM" id="SSF47090">
    <property type="entry name" value="PGBD-like"/>
    <property type="match status" value="1"/>
</dbReference>
<evidence type="ECO:0000313" key="8">
    <source>
        <dbReference type="EMBL" id="AFK93841.1"/>
    </source>
</evidence>
<dbReference type="GO" id="GO:0009253">
    <property type="term" value="P:peptidoglycan catabolic process"/>
    <property type="evidence" value="ECO:0007669"/>
    <property type="project" value="InterPro"/>
</dbReference>
<dbReference type="GO" id="GO:0008745">
    <property type="term" value="F:N-acetylmuramoyl-L-alanine amidase activity"/>
    <property type="evidence" value="ECO:0007669"/>
    <property type="project" value="UniProtKB-EC"/>
</dbReference>
<evidence type="ECO:0000313" key="9">
    <source>
        <dbReference type="EMBL" id="AFU98738.2"/>
    </source>
</evidence>
<dbReference type="AlphaFoldDB" id="I3WB87"/>
<gene>
    <name evidence="8" type="primary">amiD1</name>
    <name evidence="9" type="ordered locus">M5M_07735</name>
</gene>
<dbReference type="GO" id="GO:0071555">
    <property type="term" value="P:cell wall organization"/>
    <property type="evidence" value="ECO:0007669"/>
    <property type="project" value="UniProtKB-KW"/>
</dbReference>
<dbReference type="InterPro" id="IPR051206">
    <property type="entry name" value="NAMLAA_amidase_2"/>
</dbReference>
<feature type="signal peptide" evidence="6">
    <location>
        <begin position="1"/>
        <end position="20"/>
    </location>
</feature>
<evidence type="ECO:0000256" key="6">
    <source>
        <dbReference type="SAM" id="SignalP"/>
    </source>
</evidence>
<comment type="catalytic activity">
    <reaction evidence="1">
        <text>Hydrolyzes the link between N-acetylmuramoyl residues and L-amino acid residues in certain cell-wall glycopeptides.</text>
        <dbReference type="EC" id="3.5.1.28"/>
    </reaction>
</comment>
<dbReference type="InterPro" id="IPR036366">
    <property type="entry name" value="PGBDSf"/>
</dbReference>
<feature type="domain" description="N-acetylmuramoyl-L-alanine amidase" evidence="7">
    <location>
        <begin position="29"/>
        <end position="184"/>
    </location>
</feature>
<dbReference type="eggNOG" id="COG3023">
    <property type="taxonomic scope" value="Bacteria"/>
</dbReference>
<evidence type="ECO:0000256" key="1">
    <source>
        <dbReference type="ARBA" id="ARBA00001561"/>
    </source>
</evidence>
<dbReference type="HOGENOM" id="CLU_049290_2_0_6"/>
<dbReference type="KEGG" id="saga:M5M_07735"/>
<dbReference type="InterPro" id="IPR002502">
    <property type="entry name" value="Amidase_domain"/>
</dbReference>
<proteinExistence type="inferred from homology"/>
<name>I3WB87_SIMAS</name>
<keyword evidence="6" id="KW-0732">Signal</keyword>
<dbReference type="STRING" id="1117647.M5M_07735"/>
<evidence type="ECO:0000259" key="7">
    <source>
        <dbReference type="SMART" id="SM00644"/>
    </source>
</evidence>
<evidence type="ECO:0000256" key="3">
    <source>
        <dbReference type="ARBA" id="ARBA00011901"/>
    </source>
</evidence>
<dbReference type="PANTHER" id="PTHR30417">
    <property type="entry name" value="N-ACETYLMURAMOYL-L-ALANINE AMIDASE AMID"/>
    <property type="match status" value="1"/>
</dbReference>
<dbReference type="Gene3D" id="1.10.101.10">
    <property type="entry name" value="PGBD-like superfamily/PGBD"/>
    <property type="match status" value="1"/>
</dbReference>
<evidence type="ECO:0000256" key="4">
    <source>
        <dbReference type="ARBA" id="ARBA00022801"/>
    </source>
</evidence>